<sequence>MILLLPILILVGLCCYGLMKQQVPLAQSLTILCYIFLFFLFLIGVAIDVHPYDKAIDPIDNGYEFIAKQYSLIYLVFFLLYHIALVLLWFRKSALPPLILALGLCVLYIGLFFNGVLILQLLGSQEGAEILACFPVFSLLLGLGIIIRTLIDLPKNLSFSPSKHQWLNQLNEKLSTKSALFCSSVIAILPVFVLITLVLMLFGEDYDAVSKALTETTTWGFSQHDHPPHLPHQGHYLCTVAACGSPQLVKPLRWGIRGKQRIIVNRQLQIANAFEELIADLSPTLHRFIRKNYDRYGYNLSKKIKTRWASNLTYILMKPLEWGFLLCLYTFCLRPEEKIRRQYSLQLTINN</sequence>
<reference evidence="4" key="1">
    <citation type="journal article" date="2017" name="Genome Announc.">
        <title>Twelve Complete Reference Genomes of Clinical Isolates in the Capnocytophaga Genus.</title>
        <authorList>
            <person name="Villarma A."/>
            <person name="Gulvik C.A."/>
            <person name="Rowe L.A."/>
            <person name="Sheth M."/>
            <person name="Juieng P."/>
            <person name="Nicholson A.C."/>
            <person name="Loparev V.N."/>
            <person name="McQuiston J.R."/>
        </authorList>
    </citation>
    <scope>NUCLEOTIDE SEQUENCE</scope>
    <source>
        <strain evidence="4">KC1668</strain>
    </source>
</reference>
<dbReference type="Proteomes" id="UP000217301">
    <property type="component" value="Chromosome"/>
</dbReference>
<evidence type="ECO:0000313" key="4">
    <source>
        <dbReference type="EMBL" id="ATA84786.1"/>
    </source>
</evidence>
<dbReference type="RefSeq" id="WP_002679330.1">
    <property type="nucleotide sequence ID" value="NZ_CP022385.1"/>
</dbReference>
<feature type="transmembrane region" description="Helical" evidence="1">
    <location>
        <begin position="178"/>
        <end position="202"/>
    </location>
</feature>
<keyword evidence="1" id="KW-0812">Transmembrane</keyword>
<keyword evidence="1" id="KW-0472">Membrane</keyword>
<dbReference type="Pfam" id="PF23543">
    <property type="entry name" value="DUF6688_C"/>
    <property type="match status" value="1"/>
</dbReference>
<evidence type="ECO:0000259" key="3">
    <source>
        <dbReference type="Pfam" id="PF23543"/>
    </source>
</evidence>
<dbReference type="EMBL" id="CP022385">
    <property type="protein sequence ID" value="ATA84786.1"/>
    <property type="molecule type" value="Genomic_DNA"/>
</dbReference>
<evidence type="ECO:0000259" key="2">
    <source>
        <dbReference type="Pfam" id="PF20394"/>
    </source>
</evidence>
<dbReference type="EMBL" id="UAVP01000008">
    <property type="protein sequence ID" value="SQA75423.1"/>
    <property type="molecule type" value="Genomic_DNA"/>
</dbReference>
<feature type="domain" description="DUF6688" evidence="2">
    <location>
        <begin position="25"/>
        <end position="229"/>
    </location>
</feature>
<evidence type="ECO:0000313" key="6">
    <source>
        <dbReference type="Proteomes" id="UP000217301"/>
    </source>
</evidence>
<accession>A0AAX2IAY4</accession>
<organism evidence="5 7">
    <name type="scientific">Capnocytophaga sputigena</name>
    <dbReference type="NCBI Taxonomy" id="1019"/>
    <lineage>
        <taxon>Bacteria</taxon>
        <taxon>Pseudomonadati</taxon>
        <taxon>Bacteroidota</taxon>
        <taxon>Flavobacteriia</taxon>
        <taxon>Flavobacteriales</taxon>
        <taxon>Flavobacteriaceae</taxon>
        <taxon>Capnocytophaga</taxon>
    </lineage>
</organism>
<reference evidence="6" key="2">
    <citation type="submission" date="2017-06" db="EMBL/GenBank/DDBJ databases">
        <title>Capnocytophaga spp. assemblies.</title>
        <authorList>
            <person name="Gulvik C.A."/>
        </authorList>
    </citation>
    <scope>NUCLEOTIDE SEQUENCE [LARGE SCALE GENOMIC DNA]</scope>
    <source>
        <strain evidence="6">KC1668</strain>
    </source>
</reference>
<evidence type="ECO:0000313" key="5">
    <source>
        <dbReference type="EMBL" id="SQA75423.1"/>
    </source>
</evidence>
<feature type="domain" description="DUF6688" evidence="3">
    <location>
        <begin position="234"/>
        <end position="344"/>
    </location>
</feature>
<feature type="transmembrane region" description="Helical" evidence="1">
    <location>
        <begin position="96"/>
        <end position="119"/>
    </location>
</feature>
<dbReference type="Proteomes" id="UP000249902">
    <property type="component" value="Unassembled WGS sequence"/>
</dbReference>
<feature type="transmembrane region" description="Helical" evidence="1">
    <location>
        <begin position="29"/>
        <end position="49"/>
    </location>
</feature>
<evidence type="ECO:0008006" key="8">
    <source>
        <dbReference type="Google" id="ProtNLM"/>
    </source>
</evidence>
<dbReference type="InterPro" id="IPR046510">
    <property type="entry name" value="DUF6688_N"/>
</dbReference>
<dbReference type="InterPro" id="IPR056491">
    <property type="entry name" value="DUF6688_C"/>
</dbReference>
<dbReference type="AlphaFoldDB" id="A0AAX2IAY4"/>
<keyword evidence="1" id="KW-1133">Transmembrane helix</keyword>
<feature type="transmembrane region" description="Helical" evidence="1">
    <location>
        <begin position="131"/>
        <end position="151"/>
    </location>
</feature>
<gene>
    <name evidence="4" type="ORF">CGC55_09820</name>
    <name evidence="5" type="ORF">NCTC11653_01328</name>
</gene>
<proteinExistence type="predicted"/>
<feature type="transmembrane region" description="Helical" evidence="1">
    <location>
        <begin position="70"/>
        <end position="90"/>
    </location>
</feature>
<dbReference type="Pfam" id="PF20394">
    <property type="entry name" value="DUF6688"/>
    <property type="match status" value="1"/>
</dbReference>
<dbReference type="KEGG" id="cspu:CGC55_09820"/>
<name>A0AAX2IAY4_CAPSP</name>
<evidence type="ECO:0000313" key="7">
    <source>
        <dbReference type="Proteomes" id="UP000249902"/>
    </source>
</evidence>
<reference evidence="5 7" key="3">
    <citation type="submission" date="2018-06" db="EMBL/GenBank/DDBJ databases">
        <authorList>
            <consortium name="Pathogen Informatics"/>
            <person name="Doyle S."/>
        </authorList>
    </citation>
    <scope>NUCLEOTIDE SEQUENCE [LARGE SCALE GENOMIC DNA]</scope>
    <source>
        <strain evidence="5 7">NCTC11653</strain>
    </source>
</reference>
<protein>
    <recommendedName>
        <fullName evidence="8">Beta-carotene 15,15'-monooxygenase</fullName>
    </recommendedName>
</protein>
<evidence type="ECO:0000256" key="1">
    <source>
        <dbReference type="SAM" id="Phobius"/>
    </source>
</evidence>
<keyword evidence="6" id="KW-1185">Reference proteome</keyword>